<dbReference type="EMBL" id="CAACVG010007014">
    <property type="protein sequence ID" value="VEN43235.1"/>
    <property type="molecule type" value="Genomic_DNA"/>
</dbReference>
<proteinExistence type="predicted"/>
<dbReference type="Proteomes" id="UP000410492">
    <property type="component" value="Unassembled WGS sequence"/>
</dbReference>
<name>A0A653C5V3_CALMS</name>
<gene>
    <name evidence="1" type="ORF">CALMAC_LOCUS6439</name>
</gene>
<keyword evidence="2" id="KW-1185">Reference proteome</keyword>
<sequence>MGYWRRPRRRKGTSWKPWRFKLV</sequence>
<organism evidence="1 2">
    <name type="scientific">Callosobruchus maculatus</name>
    <name type="common">Southern cowpea weevil</name>
    <name type="synonym">Pulse bruchid</name>
    <dbReference type="NCBI Taxonomy" id="64391"/>
    <lineage>
        <taxon>Eukaryota</taxon>
        <taxon>Metazoa</taxon>
        <taxon>Ecdysozoa</taxon>
        <taxon>Arthropoda</taxon>
        <taxon>Hexapoda</taxon>
        <taxon>Insecta</taxon>
        <taxon>Pterygota</taxon>
        <taxon>Neoptera</taxon>
        <taxon>Endopterygota</taxon>
        <taxon>Coleoptera</taxon>
        <taxon>Polyphaga</taxon>
        <taxon>Cucujiformia</taxon>
        <taxon>Chrysomeloidea</taxon>
        <taxon>Chrysomelidae</taxon>
        <taxon>Bruchinae</taxon>
        <taxon>Bruchini</taxon>
        <taxon>Callosobruchus</taxon>
    </lineage>
</organism>
<dbReference type="OrthoDB" id="2449818at2759"/>
<dbReference type="AlphaFoldDB" id="A0A653C5V3"/>
<evidence type="ECO:0000313" key="1">
    <source>
        <dbReference type="EMBL" id="VEN43235.1"/>
    </source>
</evidence>
<accession>A0A653C5V3</accession>
<evidence type="ECO:0000313" key="2">
    <source>
        <dbReference type="Proteomes" id="UP000410492"/>
    </source>
</evidence>
<reference evidence="1 2" key="1">
    <citation type="submission" date="2019-01" db="EMBL/GenBank/DDBJ databases">
        <authorList>
            <person name="Sayadi A."/>
        </authorList>
    </citation>
    <scope>NUCLEOTIDE SEQUENCE [LARGE SCALE GENOMIC DNA]</scope>
</reference>
<protein>
    <submittedName>
        <fullName evidence="1">Uncharacterized protein</fullName>
    </submittedName>
</protein>